<feature type="compositionally biased region" description="Polar residues" evidence="1">
    <location>
        <begin position="70"/>
        <end position="79"/>
    </location>
</feature>
<accession>A0A9W2X6S2</accession>
<dbReference type="GeneID" id="129392835"/>
<evidence type="ECO:0000313" key="2">
    <source>
        <dbReference type="Proteomes" id="UP000248484"/>
    </source>
</evidence>
<protein>
    <submittedName>
        <fullName evidence="3">Uncharacterized protein</fullName>
    </submittedName>
</protein>
<dbReference type="RefSeq" id="XP_054947085.1">
    <property type="nucleotide sequence ID" value="XM_055091110.1"/>
</dbReference>
<gene>
    <name evidence="3" type="primary">LOC129392835</name>
</gene>
<dbReference type="AlphaFoldDB" id="A0A9W2X6S2"/>
<evidence type="ECO:0000256" key="1">
    <source>
        <dbReference type="SAM" id="MobiDB-lite"/>
    </source>
</evidence>
<dbReference type="Proteomes" id="UP000248484">
    <property type="component" value="Chromosome 15"/>
</dbReference>
<keyword evidence="2" id="KW-1185">Reference proteome</keyword>
<dbReference type="KEGG" id="pcad:129392835"/>
<proteinExistence type="predicted"/>
<organism evidence="2 3">
    <name type="scientific">Physeter macrocephalus</name>
    <name type="common">Sperm whale</name>
    <name type="synonym">Physeter catodon</name>
    <dbReference type="NCBI Taxonomy" id="9755"/>
    <lineage>
        <taxon>Eukaryota</taxon>
        <taxon>Metazoa</taxon>
        <taxon>Chordata</taxon>
        <taxon>Craniata</taxon>
        <taxon>Vertebrata</taxon>
        <taxon>Euteleostomi</taxon>
        <taxon>Mammalia</taxon>
        <taxon>Eutheria</taxon>
        <taxon>Laurasiatheria</taxon>
        <taxon>Artiodactyla</taxon>
        <taxon>Whippomorpha</taxon>
        <taxon>Cetacea</taxon>
        <taxon>Odontoceti</taxon>
        <taxon>Physeteridae</taxon>
        <taxon>Physeter</taxon>
    </lineage>
</organism>
<reference evidence="3" key="1">
    <citation type="submission" date="2025-08" db="UniProtKB">
        <authorList>
            <consortium name="RefSeq"/>
        </authorList>
    </citation>
    <scope>IDENTIFICATION</scope>
    <source>
        <tissue evidence="3">Muscle</tissue>
    </source>
</reference>
<name>A0A9W2X6S2_PHYMC</name>
<sequence length="204" mass="23230">MRAEMIRAISRSVPLPKQLAHSSTLQFSPSGWRPEQPNSAATSFFLFGKPALKEEVIKLIHTEVRPAFQSQRENRSSWTEEAESAGEDSAGYHPDFFQNLTTAQNLESETWRPWASYHKDALLSRSRAQAQILLAFCDAIGNCRKGSGVGRDRWEGGTPLEGMFGADVSYVLKLWYLDQQHQQHPVTCSWCNFQPRPHLRNQRL</sequence>
<evidence type="ECO:0000313" key="3">
    <source>
        <dbReference type="RefSeq" id="XP_054947085.1"/>
    </source>
</evidence>
<feature type="region of interest" description="Disordered" evidence="1">
    <location>
        <begin position="70"/>
        <end position="90"/>
    </location>
</feature>